<dbReference type="Proteomes" id="UP000320735">
    <property type="component" value="Unassembled WGS sequence"/>
</dbReference>
<dbReference type="PROSITE" id="PS50283">
    <property type="entry name" value="NA_SOLUT_SYMP_3"/>
    <property type="match status" value="1"/>
</dbReference>
<comment type="caution">
    <text evidence="13">The sequence shown here is derived from an EMBL/GenBank/DDBJ whole genome shotgun (WGS) entry which is preliminary data.</text>
</comment>
<comment type="similarity">
    <text evidence="2 11">Belongs to the sodium:solute symporter (SSF) (TC 2.A.21) family.</text>
</comment>
<evidence type="ECO:0000313" key="13">
    <source>
        <dbReference type="EMBL" id="TWU13144.1"/>
    </source>
</evidence>
<dbReference type="GO" id="GO:0015293">
    <property type="term" value="F:symporter activity"/>
    <property type="evidence" value="ECO:0007669"/>
    <property type="project" value="TreeGrafter"/>
</dbReference>
<dbReference type="GO" id="GO:0005886">
    <property type="term" value="C:plasma membrane"/>
    <property type="evidence" value="ECO:0007669"/>
    <property type="project" value="UniProtKB-SubCell"/>
</dbReference>
<keyword evidence="7" id="KW-0915">Sodium</keyword>
<evidence type="ECO:0000256" key="6">
    <source>
        <dbReference type="ARBA" id="ARBA00022989"/>
    </source>
</evidence>
<accession>A0A5C6BR50</accession>
<keyword evidence="4" id="KW-1003">Cell membrane</keyword>
<evidence type="ECO:0000256" key="5">
    <source>
        <dbReference type="ARBA" id="ARBA00022692"/>
    </source>
</evidence>
<dbReference type="Gene3D" id="1.20.1730.10">
    <property type="entry name" value="Sodium/glucose cotransporter"/>
    <property type="match status" value="1"/>
</dbReference>
<dbReference type="Pfam" id="PF00474">
    <property type="entry name" value="SSF"/>
    <property type="match status" value="1"/>
</dbReference>
<protein>
    <submittedName>
        <fullName evidence="13">Sodium/glucose cotransporter</fullName>
    </submittedName>
</protein>
<feature type="transmembrane region" description="Helical" evidence="12">
    <location>
        <begin position="374"/>
        <end position="399"/>
    </location>
</feature>
<keyword evidence="8" id="KW-0406">Ion transport</keyword>
<sequence length="554" mass="59874">MPQLFMPVFAELPAADIAVLVIYIIGIVAFGCGFIRKSGNTSEFMSAGGSLPGWAVGLSIFGTYLSSNTFLGVPGKSYGSNWNGWVFSLSLPFAAVIAVKYFVPFYRRSGEISAYQHFEKRFGGWARTYCVVFYLLTQFARVGSVMFGVALGLRALTGWDMQAIIIGTGFLVTLYTLLGGIEAVIWTDVAQSIILSIGAVIVAGLILFDLPEGPGQVFTIGAEHGKFSLGSFDLDLTTSTFWVMMLYGLFINLNNFGIDQNFVQRYHTAKSEKEAARSVWMGAVAYVPISLLFFFIGSSLFAYYETQPGMKAEVQNQVAAANLERNQIKLTPEEYEAEKAALPATAMALTSAEIGDKVFPHFIVEKLPTGMAGLLIAAIFAAAMSSVDTSLNSSATIILTDVYKRYFNPDVDEKGQMRVLYGSTLFVGAVGTGIGVALIGTVSILDAWWTLSGIFAGGMLGLFLLSLIARNATKPAAALAVIIGLLVITWMTFSDVKFLHDTLGIAFELPKQIRSPFHTHMTIVVGTLTIFFVGLIASGFTSNKPEDSEPIIEA</sequence>
<evidence type="ECO:0000313" key="14">
    <source>
        <dbReference type="Proteomes" id="UP000320735"/>
    </source>
</evidence>
<feature type="transmembrane region" description="Helical" evidence="12">
    <location>
        <begin position="517"/>
        <end position="537"/>
    </location>
</feature>
<feature type="transmembrane region" description="Helical" evidence="12">
    <location>
        <begin position="448"/>
        <end position="469"/>
    </location>
</feature>
<dbReference type="AlphaFoldDB" id="A0A5C6BR50"/>
<keyword evidence="14" id="KW-1185">Reference proteome</keyword>
<dbReference type="CDD" id="cd11495">
    <property type="entry name" value="SLC5sbd_NIS-like_u3"/>
    <property type="match status" value="1"/>
</dbReference>
<evidence type="ECO:0000256" key="9">
    <source>
        <dbReference type="ARBA" id="ARBA00023136"/>
    </source>
</evidence>
<dbReference type="PANTHER" id="PTHR42985:SF32">
    <property type="entry name" value="SODIUM IODIDE SYMPORTER"/>
    <property type="match status" value="1"/>
</dbReference>
<feature type="transmembrane region" description="Helical" evidence="12">
    <location>
        <begin position="476"/>
        <end position="493"/>
    </location>
</feature>
<keyword evidence="9 12" id="KW-0472">Membrane</keyword>
<evidence type="ECO:0000256" key="3">
    <source>
        <dbReference type="ARBA" id="ARBA00022448"/>
    </source>
</evidence>
<feature type="transmembrane region" description="Helical" evidence="12">
    <location>
        <begin position="12"/>
        <end position="35"/>
    </location>
</feature>
<feature type="transmembrane region" description="Helical" evidence="12">
    <location>
        <begin position="185"/>
        <end position="208"/>
    </location>
</feature>
<feature type="transmembrane region" description="Helical" evidence="12">
    <location>
        <begin position="85"/>
        <end position="103"/>
    </location>
</feature>
<feature type="transmembrane region" description="Helical" evidence="12">
    <location>
        <begin position="47"/>
        <end position="65"/>
    </location>
</feature>
<dbReference type="InterPro" id="IPR001734">
    <property type="entry name" value="Na/solute_symporter"/>
</dbReference>
<dbReference type="PANTHER" id="PTHR42985">
    <property type="entry name" value="SODIUM-COUPLED MONOCARBOXYLATE TRANSPORTER"/>
    <property type="match status" value="1"/>
</dbReference>
<evidence type="ECO:0000256" key="4">
    <source>
        <dbReference type="ARBA" id="ARBA00022475"/>
    </source>
</evidence>
<evidence type="ECO:0000256" key="8">
    <source>
        <dbReference type="ARBA" id="ARBA00023065"/>
    </source>
</evidence>
<evidence type="ECO:0000256" key="11">
    <source>
        <dbReference type="RuleBase" id="RU362091"/>
    </source>
</evidence>
<proteinExistence type="inferred from homology"/>
<evidence type="ECO:0000256" key="1">
    <source>
        <dbReference type="ARBA" id="ARBA00004651"/>
    </source>
</evidence>
<feature type="transmembrane region" description="Helical" evidence="12">
    <location>
        <begin position="419"/>
        <end position="442"/>
    </location>
</feature>
<evidence type="ECO:0000256" key="2">
    <source>
        <dbReference type="ARBA" id="ARBA00006434"/>
    </source>
</evidence>
<dbReference type="NCBIfam" id="TIGR00813">
    <property type="entry name" value="sss"/>
    <property type="match status" value="1"/>
</dbReference>
<dbReference type="RefSeq" id="WP_197532326.1">
    <property type="nucleotide sequence ID" value="NZ_SJPP01000001.1"/>
</dbReference>
<dbReference type="InterPro" id="IPR051163">
    <property type="entry name" value="Sodium:Solute_Symporter_SSF"/>
</dbReference>
<feature type="transmembrane region" description="Helical" evidence="12">
    <location>
        <begin position="279"/>
        <end position="304"/>
    </location>
</feature>
<keyword evidence="5 12" id="KW-0812">Transmembrane</keyword>
<feature type="transmembrane region" description="Helical" evidence="12">
    <location>
        <begin position="124"/>
        <end position="153"/>
    </location>
</feature>
<keyword evidence="10" id="KW-0739">Sodium transport</keyword>
<evidence type="ECO:0000256" key="7">
    <source>
        <dbReference type="ARBA" id="ARBA00023053"/>
    </source>
</evidence>
<evidence type="ECO:0000256" key="12">
    <source>
        <dbReference type="SAM" id="Phobius"/>
    </source>
</evidence>
<reference evidence="13 14" key="1">
    <citation type="submission" date="2019-02" db="EMBL/GenBank/DDBJ databases">
        <title>Deep-cultivation of Planctomycetes and their phenomic and genomic characterization uncovers novel biology.</title>
        <authorList>
            <person name="Wiegand S."/>
            <person name="Jogler M."/>
            <person name="Boedeker C."/>
            <person name="Pinto D."/>
            <person name="Vollmers J."/>
            <person name="Rivas-Marin E."/>
            <person name="Kohn T."/>
            <person name="Peeters S.H."/>
            <person name="Heuer A."/>
            <person name="Rast P."/>
            <person name="Oberbeckmann S."/>
            <person name="Bunk B."/>
            <person name="Jeske O."/>
            <person name="Meyerdierks A."/>
            <person name="Storesund J.E."/>
            <person name="Kallscheuer N."/>
            <person name="Luecker S."/>
            <person name="Lage O.M."/>
            <person name="Pohl T."/>
            <person name="Merkel B.J."/>
            <person name="Hornburger P."/>
            <person name="Mueller R.-W."/>
            <person name="Bruemmer F."/>
            <person name="Labrenz M."/>
            <person name="Spormann A.M."/>
            <person name="Op Den Camp H."/>
            <person name="Overmann J."/>
            <person name="Amann R."/>
            <person name="Jetten M.S.M."/>
            <person name="Mascher T."/>
            <person name="Medema M.H."/>
            <person name="Devos D.P."/>
            <person name="Kaster A.-K."/>
            <person name="Ovreas L."/>
            <person name="Rohde M."/>
            <person name="Galperin M.Y."/>
            <person name="Jogler C."/>
        </authorList>
    </citation>
    <scope>NUCLEOTIDE SEQUENCE [LARGE SCALE GENOMIC DNA]</scope>
    <source>
        <strain evidence="13 14">CA54</strain>
    </source>
</reference>
<feature type="transmembrane region" description="Helical" evidence="12">
    <location>
        <begin position="239"/>
        <end position="258"/>
    </location>
</feature>
<keyword evidence="6 12" id="KW-1133">Transmembrane helix</keyword>
<dbReference type="EMBL" id="SJPP01000001">
    <property type="protein sequence ID" value="TWU13144.1"/>
    <property type="molecule type" value="Genomic_DNA"/>
</dbReference>
<name>A0A5C6BR50_9PLAN</name>
<keyword evidence="3" id="KW-0813">Transport</keyword>
<gene>
    <name evidence="13" type="primary">sglT_2</name>
    <name evidence="13" type="ORF">CA54_19700</name>
</gene>
<comment type="subcellular location">
    <subcellularLocation>
        <location evidence="1">Cell membrane</location>
        <topology evidence="1">Multi-pass membrane protein</topology>
    </subcellularLocation>
</comment>
<dbReference type="GO" id="GO:0006814">
    <property type="term" value="P:sodium ion transport"/>
    <property type="evidence" value="ECO:0007669"/>
    <property type="project" value="UniProtKB-KW"/>
</dbReference>
<feature type="transmembrane region" description="Helical" evidence="12">
    <location>
        <begin position="159"/>
        <end position="178"/>
    </location>
</feature>
<dbReference type="InterPro" id="IPR038377">
    <property type="entry name" value="Na/Glc_symporter_sf"/>
</dbReference>
<evidence type="ECO:0000256" key="10">
    <source>
        <dbReference type="ARBA" id="ARBA00023201"/>
    </source>
</evidence>
<organism evidence="13 14">
    <name type="scientific">Symmachiella macrocystis</name>
    <dbReference type="NCBI Taxonomy" id="2527985"/>
    <lineage>
        <taxon>Bacteria</taxon>
        <taxon>Pseudomonadati</taxon>
        <taxon>Planctomycetota</taxon>
        <taxon>Planctomycetia</taxon>
        <taxon>Planctomycetales</taxon>
        <taxon>Planctomycetaceae</taxon>
        <taxon>Symmachiella</taxon>
    </lineage>
</organism>